<organism evidence="2 3">
    <name type="scientific">Blattamonas nauphoetae</name>
    <dbReference type="NCBI Taxonomy" id="2049346"/>
    <lineage>
        <taxon>Eukaryota</taxon>
        <taxon>Metamonada</taxon>
        <taxon>Preaxostyla</taxon>
        <taxon>Oxymonadida</taxon>
        <taxon>Blattamonas</taxon>
    </lineage>
</organism>
<feature type="region of interest" description="Disordered" evidence="1">
    <location>
        <begin position="1"/>
        <end position="73"/>
    </location>
</feature>
<accession>A0ABQ9X3V9</accession>
<feature type="compositionally biased region" description="Polar residues" evidence="1">
    <location>
        <begin position="24"/>
        <end position="39"/>
    </location>
</feature>
<feature type="compositionally biased region" description="Polar residues" evidence="1">
    <location>
        <begin position="1"/>
        <end position="14"/>
    </location>
</feature>
<gene>
    <name evidence="2" type="ORF">BLNAU_18794</name>
</gene>
<dbReference type="EMBL" id="JARBJD010000232">
    <property type="protein sequence ID" value="KAK2946273.1"/>
    <property type="molecule type" value="Genomic_DNA"/>
</dbReference>
<evidence type="ECO:0000313" key="2">
    <source>
        <dbReference type="EMBL" id="KAK2946273.1"/>
    </source>
</evidence>
<name>A0ABQ9X3V9_9EUKA</name>
<proteinExistence type="predicted"/>
<comment type="caution">
    <text evidence="2">The sequence shown here is derived from an EMBL/GenBank/DDBJ whole genome shotgun (WGS) entry which is preliminary data.</text>
</comment>
<dbReference type="Proteomes" id="UP001281761">
    <property type="component" value="Unassembled WGS sequence"/>
</dbReference>
<sequence>MKNGDLTSFANLGSNDGPKRGQMQLKSSMRTSSSKQATHSHFGEGQKTKRQTSSPKPSFLPSSHPMSPSCHSHSSFHMVDIVSVPSVLILLTREHKHFSGTKNTVELIGE</sequence>
<evidence type="ECO:0000313" key="3">
    <source>
        <dbReference type="Proteomes" id="UP001281761"/>
    </source>
</evidence>
<protein>
    <submittedName>
        <fullName evidence="2">Uncharacterized protein</fullName>
    </submittedName>
</protein>
<keyword evidence="3" id="KW-1185">Reference proteome</keyword>
<feature type="compositionally biased region" description="Low complexity" evidence="1">
    <location>
        <begin position="61"/>
        <end position="73"/>
    </location>
</feature>
<evidence type="ECO:0000256" key="1">
    <source>
        <dbReference type="SAM" id="MobiDB-lite"/>
    </source>
</evidence>
<reference evidence="2 3" key="1">
    <citation type="journal article" date="2022" name="bioRxiv">
        <title>Genomics of Preaxostyla Flagellates Illuminates Evolutionary Transitions and the Path Towards Mitochondrial Loss.</title>
        <authorList>
            <person name="Novak L.V.F."/>
            <person name="Treitli S.C."/>
            <person name="Pyrih J."/>
            <person name="Halakuc P."/>
            <person name="Pipaliya S.V."/>
            <person name="Vacek V."/>
            <person name="Brzon O."/>
            <person name="Soukal P."/>
            <person name="Eme L."/>
            <person name="Dacks J.B."/>
            <person name="Karnkowska A."/>
            <person name="Elias M."/>
            <person name="Hampl V."/>
        </authorList>
    </citation>
    <scope>NUCLEOTIDE SEQUENCE [LARGE SCALE GENOMIC DNA]</scope>
    <source>
        <strain evidence="2">NAU3</strain>
        <tissue evidence="2">Gut</tissue>
    </source>
</reference>